<organism evidence="1 2">
    <name type="scientific">Streptomyces paludis</name>
    <dbReference type="NCBI Taxonomy" id="2282738"/>
    <lineage>
        <taxon>Bacteria</taxon>
        <taxon>Bacillati</taxon>
        <taxon>Actinomycetota</taxon>
        <taxon>Actinomycetes</taxon>
        <taxon>Kitasatosporales</taxon>
        <taxon>Streptomycetaceae</taxon>
        <taxon>Streptomyces</taxon>
    </lineage>
</organism>
<proteinExistence type="predicted"/>
<dbReference type="OrthoDB" id="9932613at2"/>
<keyword evidence="2" id="KW-1185">Reference proteome</keyword>
<evidence type="ECO:0000313" key="2">
    <source>
        <dbReference type="Proteomes" id="UP000253868"/>
    </source>
</evidence>
<dbReference type="Proteomes" id="UP000253868">
    <property type="component" value="Chromosome"/>
</dbReference>
<dbReference type="KEGG" id="spad:DVK44_29445"/>
<evidence type="ECO:0000313" key="1">
    <source>
        <dbReference type="EMBL" id="AXG81128.1"/>
    </source>
</evidence>
<dbReference type="EMBL" id="CP031194">
    <property type="protein sequence ID" value="AXG81128.1"/>
    <property type="molecule type" value="Genomic_DNA"/>
</dbReference>
<protein>
    <submittedName>
        <fullName evidence="1">Uncharacterized protein</fullName>
    </submittedName>
</protein>
<accession>A0A345HWQ4</accession>
<dbReference type="RefSeq" id="WP_114663669.1">
    <property type="nucleotide sequence ID" value="NZ_CP031194.1"/>
</dbReference>
<gene>
    <name evidence="1" type="ORF">DVK44_29445</name>
</gene>
<sequence>MTDLVLKELRFRHAQLDLRAERLRHVWRTLPATGPRAAALGRQVKEIQAQADNYAALIEKAEEM</sequence>
<reference evidence="2" key="1">
    <citation type="submission" date="2018-07" db="EMBL/GenBank/DDBJ databases">
        <authorList>
            <person name="Zhao J."/>
        </authorList>
    </citation>
    <scope>NUCLEOTIDE SEQUENCE [LARGE SCALE GENOMIC DNA]</scope>
    <source>
        <strain evidence="2">GSSD-12</strain>
    </source>
</reference>
<name>A0A345HWQ4_9ACTN</name>
<dbReference type="AlphaFoldDB" id="A0A345HWQ4"/>